<evidence type="ECO:0000256" key="1">
    <source>
        <dbReference type="SAM" id="Phobius"/>
    </source>
</evidence>
<dbReference type="Pfam" id="PF12822">
    <property type="entry name" value="ECF_trnsprt"/>
    <property type="match status" value="1"/>
</dbReference>
<feature type="transmembrane region" description="Helical" evidence="1">
    <location>
        <begin position="124"/>
        <end position="148"/>
    </location>
</feature>
<dbReference type="Proteomes" id="UP000198833">
    <property type="component" value="Unassembled WGS sequence"/>
</dbReference>
<protein>
    <recommendedName>
        <fullName evidence="4">Energy-coupling factor transport system substrate-specific component</fullName>
    </recommendedName>
</protein>
<accession>A0A1H9BLP0</accession>
<dbReference type="GO" id="GO:0022857">
    <property type="term" value="F:transmembrane transporter activity"/>
    <property type="evidence" value="ECO:0007669"/>
    <property type="project" value="InterPro"/>
</dbReference>
<dbReference type="AlphaFoldDB" id="A0A1H9BLP0"/>
<feature type="transmembrane region" description="Helical" evidence="1">
    <location>
        <begin position="96"/>
        <end position="118"/>
    </location>
</feature>
<proteinExistence type="predicted"/>
<name>A0A1H9BLP0_9LACT</name>
<dbReference type="InterPro" id="IPR024529">
    <property type="entry name" value="ECF_trnsprt_substrate-spec"/>
</dbReference>
<sequence>MLAIFSGLAFIGRIMMQALPNIQPVTAILLILCLNLSMVDGIIVACLSILLSNIYLGMGPWTLLQIISYALLMLITGLLVKPFYRPENLINRLGFTLYAVLLGFIYGLLMSIFWVFIFKMPSFWAYYLQGLSFDSAHGLGNGIFYFLLEPIIHPLLRRYAYSNRFERVNSE</sequence>
<dbReference type="EMBL" id="FOEN01000003">
    <property type="protein sequence ID" value="SEP89872.1"/>
    <property type="molecule type" value="Genomic_DNA"/>
</dbReference>
<evidence type="ECO:0008006" key="4">
    <source>
        <dbReference type="Google" id="ProtNLM"/>
    </source>
</evidence>
<gene>
    <name evidence="2" type="ORF">SAMN04488558_10338</name>
</gene>
<feature type="transmembrane region" description="Helical" evidence="1">
    <location>
        <begin position="25"/>
        <end position="51"/>
    </location>
</feature>
<keyword evidence="1" id="KW-0812">Transmembrane</keyword>
<dbReference type="Gene3D" id="1.10.1760.20">
    <property type="match status" value="1"/>
</dbReference>
<feature type="transmembrane region" description="Helical" evidence="1">
    <location>
        <begin position="63"/>
        <end position="84"/>
    </location>
</feature>
<reference evidence="2 3" key="1">
    <citation type="submission" date="2016-10" db="EMBL/GenBank/DDBJ databases">
        <authorList>
            <person name="de Groot N.N."/>
        </authorList>
    </citation>
    <scope>NUCLEOTIDE SEQUENCE [LARGE SCALE GENOMIC DNA]</scope>
    <source>
        <strain evidence="2 3">DSM 15695</strain>
    </source>
</reference>
<organism evidence="2 3">
    <name type="scientific">Ignavigranum ruoffiae</name>
    <dbReference type="NCBI Taxonomy" id="89093"/>
    <lineage>
        <taxon>Bacteria</taxon>
        <taxon>Bacillati</taxon>
        <taxon>Bacillota</taxon>
        <taxon>Bacilli</taxon>
        <taxon>Lactobacillales</taxon>
        <taxon>Aerococcaceae</taxon>
        <taxon>Ignavigranum</taxon>
    </lineage>
</organism>
<keyword evidence="3" id="KW-1185">Reference proteome</keyword>
<evidence type="ECO:0000313" key="2">
    <source>
        <dbReference type="EMBL" id="SEP89872.1"/>
    </source>
</evidence>
<evidence type="ECO:0000313" key="3">
    <source>
        <dbReference type="Proteomes" id="UP000198833"/>
    </source>
</evidence>
<keyword evidence="1" id="KW-0472">Membrane</keyword>
<keyword evidence="1" id="KW-1133">Transmembrane helix</keyword>
<dbReference type="RefSeq" id="WP_092570754.1">
    <property type="nucleotide sequence ID" value="NZ_CP096206.2"/>
</dbReference>
<dbReference type="STRING" id="89093.SAMN04488558_10338"/>